<keyword evidence="5" id="KW-0378">Hydrolase</keyword>
<keyword evidence="1" id="KW-0808">Transferase</keyword>
<dbReference type="PANTHER" id="PTHR37984:SF5">
    <property type="entry name" value="PROTEIN NYNRIN-LIKE"/>
    <property type="match status" value="1"/>
</dbReference>
<keyword evidence="3" id="KW-0540">Nuclease</keyword>
<dbReference type="InterPro" id="IPR050951">
    <property type="entry name" value="Retrovirus_Pol_polyprotein"/>
</dbReference>
<dbReference type="GO" id="GO:0004519">
    <property type="term" value="F:endonuclease activity"/>
    <property type="evidence" value="ECO:0007669"/>
    <property type="project" value="UniProtKB-KW"/>
</dbReference>
<dbReference type="GO" id="GO:0016787">
    <property type="term" value="F:hydrolase activity"/>
    <property type="evidence" value="ECO:0007669"/>
    <property type="project" value="UniProtKB-KW"/>
</dbReference>
<gene>
    <name evidence="8" type="ORF">CRG98_012053</name>
</gene>
<evidence type="ECO:0000256" key="3">
    <source>
        <dbReference type="ARBA" id="ARBA00022722"/>
    </source>
</evidence>
<dbReference type="Proteomes" id="UP000233551">
    <property type="component" value="Unassembled WGS sequence"/>
</dbReference>
<dbReference type="GO" id="GO:0003964">
    <property type="term" value="F:RNA-directed DNA polymerase activity"/>
    <property type="evidence" value="ECO:0007669"/>
    <property type="project" value="UniProtKB-KW"/>
</dbReference>
<dbReference type="STRING" id="22663.A0A2I0KG45"/>
<sequence length="186" mass="21305">MDRFIDAFALVLLQENEDQEHIPYSLKPLPKEFQDVEFVLFSDHETLKYINGQHKLNNPHARWVEFLQAYTFVIKHKSGAQNQVADALSRRHTFLSSMEVKVVGFEVVKELYEKDPDFSKIWSECSKGASKDFFLQDGFLFKNNCLCIPRCSLREAIVKEAHDGGLGGHFGLDKILALKKISTGQI</sequence>
<comment type="caution">
    <text evidence="8">The sequence shown here is derived from an EMBL/GenBank/DDBJ whole genome shotgun (WGS) entry which is preliminary data.</text>
</comment>
<evidence type="ECO:0000256" key="2">
    <source>
        <dbReference type="ARBA" id="ARBA00022695"/>
    </source>
</evidence>
<reference evidence="8 9" key="1">
    <citation type="submission" date="2017-11" db="EMBL/GenBank/DDBJ databases">
        <title>De-novo sequencing of pomegranate (Punica granatum L.) genome.</title>
        <authorList>
            <person name="Akparov Z."/>
            <person name="Amiraslanov A."/>
            <person name="Hajiyeva S."/>
            <person name="Abbasov M."/>
            <person name="Kaur K."/>
            <person name="Hamwieh A."/>
            <person name="Solovyev V."/>
            <person name="Salamov A."/>
            <person name="Braich B."/>
            <person name="Kosarev P."/>
            <person name="Mahmoud A."/>
            <person name="Hajiyev E."/>
            <person name="Babayeva S."/>
            <person name="Izzatullayeva V."/>
            <person name="Mammadov A."/>
            <person name="Mammadov A."/>
            <person name="Sharifova S."/>
            <person name="Ojaghi J."/>
            <person name="Eynullazada K."/>
            <person name="Bayramov B."/>
            <person name="Abdulazimova A."/>
            <person name="Shahmuradov I."/>
        </authorList>
    </citation>
    <scope>NUCLEOTIDE SEQUENCE [LARGE SCALE GENOMIC DNA]</scope>
    <source>
        <strain evidence="9">cv. AG2017</strain>
        <tissue evidence="8">Leaf</tissue>
    </source>
</reference>
<keyword evidence="6" id="KW-0695">RNA-directed DNA polymerase</keyword>
<dbReference type="EMBL" id="PGOL01000597">
    <property type="protein sequence ID" value="PKI67469.1"/>
    <property type="molecule type" value="Genomic_DNA"/>
</dbReference>
<dbReference type="Pfam" id="PF17917">
    <property type="entry name" value="RT_RNaseH"/>
    <property type="match status" value="1"/>
</dbReference>
<evidence type="ECO:0000256" key="5">
    <source>
        <dbReference type="ARBA" id="ARBA00022801"/>
    </source>
</evidence>
<organism evidence="8 9">
    <name type="scientific">Punica granatum</name>
    <name type="common">Pomegranate</name>
    <dbReference type="NCBI Taxonomy" id="22663"/>
    <lineage>
        <taxon>Eukaryota</taxon>
        <taxon>Viridiplantae</taxon>
        <taxon>Streptophyta</taxon>
        <taxon>Embryophyta</taxon>
        <taxon>Tracheophyta</taxon>
        <taxon>Spermatophyta</taxon>
        <taxon>Magnoliopsida</taxon>
        <taxon>eudicotyledons</taxon>
        <taxon>Gunneridae</taxon>
        <taxon>Pentapetalae</taxon>
        <taxon>rosids</taxon>
        <taxon>malvids</taxon>
        <taxon>Myrtales</taxon>
        <taxon>Lythraceae</taxon>
        <taxon>Punica</taxon>
    </lineage>
</organism>
<evidence type="ECO:0000313" key="8">
    <source>
        <dbReference type="EMBL" id="PKI67469.1"/>
    </source>
</evidence>
<accession>A0A2I0KG45</accession>
<evidence type="ECO:0000256" key="6">
    <source>
        <dbReference type="ARBA" id="ARBA00022918"/>
    </source>
</evidence>
<keyword evidence="9" id="KW-1185">Reference proteome</keyword>
<name>A0A2I0KG45_PUNGR</name>
<dbReference type="InterPro" id="IPR041373">
    <property type="entry name" value="RT_RNaseH"/>
</dbReference>
<proteinExistence type="predicted"/>
<evidence type="ECO:0000259" key="7">
    <source>
        <dbReference type="Pfam" id="PF17917"/>
    </source>
</evidence>
<protein>
    <recommendedName>
        <fullName evidence="7">Reverse transcriptase RNase H-like domain-containing protein</fullName>
    </recommendedName>
</protein>
<evidence type="ECO:0000256" key="4">
    <source>
        <dbReference type="ARBA" id="ARBA00022759"/>
    </source>
</evidence>
<feature type="domain" description="Reverse transcriptase RNase H-like" evidence="7">
    <location>
        <begin position="25"/>
        <end position="70"/>
    </location>
</feature>
<keyword evidence="4" id="KW-0255">Endonuclease</keyword>
<dbReference type="Gene3D" id="1.10.340.70">
    <property type="match status" value="1"/>
</dbReference>
<dbReference type="AlphaFoldDB" id="A0A2I0KG45"/>
<evidence type="ECO:0000313" key="9">
    <source>
        <dbReference type="Proteomes" id="UP000233551"/>
    </source>
</evidence>
<dbReference type="PANTHER" id="PTHR37984">
    <property type="entry name" value="PROTEIN CBG26694"/>
    <property type="match status" value="1"/>
</dbReference>
<evidence type="ECO:0000256" key="1">
    <source>
        <dbReference type="ARBA" id="ARBA00022679"/>
    </source>
</evidence>
<keyword evidence="2" id="KW-0548">Nucleotidyltransferase</keyword>